<feature type="domain" description="TIL" evidence="4">
    <location>
        <begin position="22"/>
        <end position="76"/>
    </location>
</feature>
<feature type="domain" description="TIL" evidence="4">
    <location>
        <begin position="531"/>
        <end position="587"/>
    </location>
</feature>
<keyword evidence="3" id="KW-1015">Disulfide bond</keyword>
<dbReference type="OrthoDB" id="6434172at2759"/>
<dbReference type="SUPFAM" id="SSF57567">
    <property type="entry name" value="Serine protease inhibitors"/>
    <property type="match status" value="11"/>
</dbReference>
<dbReference type="InterPro" id="IPR051368">
    <property type="entry name" value="SerProtInhib-TIL_Domain"/>
</dbReference>
<accession>A0A4Y2KA07</accession>
<feature type="domain" description="TIL" evidence="4">
    <location>
        <begin position="591"/>
        <end position="645"/>
    </location>
</feature>
<organism evidence="5 6">
    <name type="scientific">Araneus ventricosus</name>
    <name type="common">Orbweaver spider</name>
    <name type="synonym">Epeira ventricosa</name>
    <dbReference type="NCBI Taxonomy" id="182803"/>
    <lineage>
        <taxon>Eukaryota</taxon>
        <taxon>Metazoa</taxon>
        <taxon>Ecdysozoa</taxon>
        <taxon>Arthropoda</taxon>
        <taxon>Chelicerata</taxon>
        <taxon>Arachnida</taxon>
        <taxon>Araneae</taxon>
        <taxon>Araneomorphae</taxon>
        <taxon>Entelegynae</taxon>
        <taxon>Araneoidea</taxon>
        <taxon>Araneidae</taxon>
        <taxon>Araneus</taxon>
    </lineage>
</organism>
<dbReference type="InterPro" id="IPR002919">
    <property type="entry name" value="TIL_dom"/>
</dbReference>
<dbReference type="FunFam" id="2.10.25.10:FF:000055">
    <property type="entry name" value="alpha-tectorin isoform X1"/>
    <property type="match status" value="2"/>
</dbReference>
<comment type="caution">
    <text evidence="5">The sequence shown here is derived from an EMBL/GenBank/DDBJ whole genome shotgun (WGS) entry which is preliminary data.</text>
</comment>
<reference evidence="5 6" key="1">
    <citation type="journal article" date="2019" name="Sci. Rep.">
        <title>Orb-weaving spider Araneus ventricosus genome elucidates the spidroin gene catalogue.</title>
        <authorList>
            <person name="Kono N."/>
            <person name="Nakamura H."/>
            <person name="Ohtoshi R."/>
            <person name="Moran D.A.P."/>
            <person name="Shinohara A."/>
            <person name="Yoshida Y."/>
            <person name="Fujiwara M."/>
            <person name="Mori M."/>
            <person name="Tomita M."/>
            <person name="Arakawa K."/>
        </authorList>
    </citation>
    <scope>NUCLEOTIDE SEQUENCE [LARGE SCALE GENOMIC DNA]</scope>
</reference>
<dbReference type="CDD" id="cd19941">
    <property type="entry name" value="TIL"/>
    <property type="match status" value="9"/>
</dbReference>
<sequence>MFKDGRTGVQKNVIARFVSASCAENEEYLDCGSSCPLTCSNFQESLFCTKQCTKGCFCKPGYVLGPNKKCILPQNCPIGPCQGNEVTTDCVNPCNNCAQRGKCTFEFCGRGCDCKHGFHRNSTGHCVEAKDCDVPESLCPKHEHFVPCVNQCNDCWSRGDCDQSFCQPGCDCSPGFFRDDNGDCVPESQCIAEEISCGVNEEYTDCVNPCNDCVKQGQCQYNCEYGCDCKKGYFKDSRGVCIPAEQCASALDSRNCRSCRDKCPINQQYYICMPTCKTTCENFNSTAPCEADCRSGCFCKQGLVKRSDGVCILPSDCPQKCGLNEEYSICGPACPESCENFGKSVMCTHQCVKGCFCKRGFIRGPQGTCIQPQLCPAECGENEEYLQCGPACPHSCESQVRTIACNHECVRGCFFCRENEEFRKCGTPCPATCHNHTNPRPCPEFCVRGCACKPGYVKGPDGRCILPQECPVECKEKEEYMECGPPCPSTCDNIGKSPCAVPCTKGCFCRSGLVRGPDGKCIPPALCPVACGPNQEFLECGPACPLSCTNYTLPTTHANVNECHRGCFCKSGFVIGPDGSCIPITSCPSVCEENEVFQECGTACPVTCDNRLVSQQCKKRCLRGCFCAPGFIRGPFGKCILPQECPQGENRWVLPKSAVY</sequence>
<feature type="domain" description="TIL" evidence="4">
    <location>
        <begin position="474"/>
        <end position="527"/>
    </location>
</feature>
<feature type="domain" description="TIL" evidence="4">
    <location>
        <begin position="416"/>
        <end position="470"/>
    </location>
</feature>
<feature type="domain" description="TIL" evidence="4">
    <location>
        <begin position="379"/>
        <end position="414"/>
    </location>
</feature>
<comment type="similarity">
    <text evidence="1">Belongs to the serine protease inhibitor-like (TIL domain-containing) family.</text>
</comment>
<proteinExistence type="inferred from homology"/>
<feature type="domain" description="TIL" evidence="4">
    <location>
        <begin position="139"/>
        <end position="190"/>
    </location>
</feature>
<gene>
    <name evidence="5" type="primary">Zan_2</name>
    <name evidence="5" type="ORF">AVEN_122550_2</name>
</gene>
<dbReference type="EMBL" id="BGPR01004358">
    <property type="protein sequence ID" value="GBM98799.1"/>
    <property type="molecule type" value="Genomic_DNA"/>
</dbReference>
<evidence type="ECO:0000313" key="5">
    <source>
        <dbReference type="EMBL" id="GBM98799.1"/>
    </source>
</evidence>
<feature type="domain" description="TIL" evidence="4">
    <location>
        <begin position="197"/>
        <end position="247"/>
    </location>
</feature>
<dbReference type="Pfam" id="PF01826">
    <property type="entry name" value="TIL"/>
    <property type="match status" value="10"/>
</dbReference>
<feature type="domain" description="TIL" evidence="4">
    <location>
        <begin position="263"/>
        <end position="317"/>
    </location>
</feature>
<evidence type="ECO:0000313" key="6">
    <source>
        <dbReference type="Proteomes" id="UP000499080"/>
    </source>
</evidence>
<dbReference type="Gene3D" id="2.10.25.10">
    <property type="entry name" value="Laminin"/>
    <property type="match status" value="11"/>
</dbReference>
<dbReference type="AlphaFoldDB" id="A0A4Y2KA07"/>
<evidence type="ECO:0000256" key="3">
    <source>
        <dbReference type="ARBA" id="ARBA00023157"/>
    </source>
</evidence>
<dbReference type="InterPro" id="IPR036084">
    <property type="entry name" value="Ser_inhib-like_sf"/>
</dbReference>
<evidence type="ECO:0000256" key="2">
    <source>
        <dbReference type="ARBA" id="ARBA00022690"/>
    </source>
</evidence>
<evidence type="ECO:0000256" key="1">
    <source>
        <dbReference type="ARBA" id="ARBA00007611"/>
    </source>
</evidence>
<dbReference type="PANTHER" id="PTHR23259">
    <property type="entry name" value="RIDDLE"/>
    <property type="match status" value="1"/>
</dbReference>
<keyword evidence="2" id="KW-0646">Protease inhibitor</keyword>
<protein>
    <submittedName>
        <fullName evidence="5">Zonadhesin</fullName>
    </submittedName>
</protein>
<keyword evidence="6" id="KW-1185">Reference proteome</keyword>
<feature type="domain" description="TIL" evidence="4">
    <location>
        <begin position="321"/>
        <end position="375"/>
    </location>
</feature>
<dbReference type="GO" id="GO:0030414">
    <property type="term" value="F:peptidase inhibitor activity"/>
    <property type="evidence" value="ECO:0007669"/>
    <property type="project" value="UniProtKB-KW"/>
</dbReference>
<name>A0A4Y2KA07_ARAVE</name>
<dbReference type="Proteomes" id="UP000499080">
    <property type="component" value="Unassembled WGS sequence"/>
</dbReference>
<dbReference type="PANTHER" id="PTHR23259:SF70">
    <property type="entry name" value="ACCESSORY GLAND PROTEIN ACP62F-RELATED"/>
    <property type="match status" value="1"/>
</dbReference>
<evidence type="ECO:0000259" key="4">
    <source>
        <dbReference type="Pfam" id="PF01826"/>
    </source>
</evidence>